<accession>A0A6A6U628</accession>
<evidence type="ECO:0000256" key="1">
    <source>
        <dbReference type="SAM" id="MobiDB-lite"/>
    </source>
</evidence>
<protein>
    <submittedName>
        <fullName evidence="2">Uncharacterized protein</fullName>
    </submittedName>
</protein>
<feature type="compositionally biased region" description="Basic and acidic residues" evidence="1">
    <location>
        <begin position="82"/>
        <end position="93"/>
    </location>
</feature>
<reference evidence="2" key="1">
    <citation type="journal article" date="2020" name="Stud. Mycol.">
        <title>101 Dothideomycetes genomes: a test case for predicting lifestyles and emergence of pathogens.</title>
        <authorList>
            <person name="Haridas S."/>
            <person name="Albert R."/>
            <person name="Binder M."/>
            <person name="Bloem J."/>
            <person name="Labutti K."/>
            <person name="Salamov A."/>
            <person name="Andreopoulos B."/>
            <person name="Baker S."/>
            <person name="Barry K."/>
            <person name="Bills G."/>
            <person name="Bluhm B."/>
            <person name="Cannon C."/>
            <person name="Castanera R."/>
            <person name="Culley D."/>
            <person name="Daum C."/>
            <person name="Ezra D."/>
            <person name="Gonzalez J."/>
            <person name="Henrissat B."/>
            <person name="Kuo A."/>
            <person name="Liang C."/>
            <person name="Lipzen A."/>
            <person name="Lutzoni F."/>
            <person name="Magnuson J."/>
            <person name="Mondo S."/>
            <person name="Nolan M."/>
            <person name="Ohm R."/>
            <person name="Pangilinan J."/>
            <person name="Park H.-J."/>
            <person name="Ramirez L."/>
            <person name="Alfaro M."/>
            <person name="Sun H."/>
            <person name="Tritt A."/>
            <person name="Yoshinaga Y."/>
            <person name="Zwiers L.-H."/>
            <person name="Turgeon B."/>
            <person name="Goodwin S."/>
            <person name="Spatafora J."/>
            <person name="Crous P."/>
            <person name="Grigoriev I."/>
        </authorList>
    </citation>
    <scope>NUCLEOTIDE SEQUENCE</scope>
    <source>
        <strain evidence="2">CBS 115976</strain>
    </source>
</reference>
<organism evidence="2 3">
    <name type="scientific">Microthyrium microscopicum</name>
    <dbReference type="NCBI Taxonomy" id="703497"/>
    <lineage>
        <taxon>Eukaryota</taxon>
        <taxon>Fungi</taxon>
        <taxon>Dikarya</taxon>
        <taxon>Ascomycota</taxon>
        <taxon>Pezizomycotina</taxon>
        <taxon>Dothideomycetes</taxon>
        <taxon>Dothideomycetes incertae sedis</taxon>
        <taxon>Microthyriales</taxon>
        <taxon>Microthyriaceae</taxon>
        <taxon>Microthyrium</taxon>
    </lineage>
</organism>
<dbReference type="EMBL" id="MU004237">
    <property type="protein sequence ID" value="KAF2667699.1"/>
    <property type="molecule type" value="Genomic_DNA"/>
</dbReference>
<keyword evidence="3" id="KW-1185">Reference proteome</keyword>
<feature type="region of interest" description="Disordered" evidence="1">
    <location>
        <begin position="19"/>
        <end position="93"/>
    </location>
</feature>
<evidence type="ECO:0000313" key="2">
    <source>
        <dbReference type="EMBL" id="KAF2667699.1"/>
    </source>
</evidence>
<dbReference type="AlphaFoldDB" id="A0A6A6U628"/>
<name>A0A6A6U628_9PEZI</name>
<proteinExistence type="predicted"/>
<feature type="compositionally biased region" description="Acidic residues" evidence="1">
    <location>
        <begin position="46"/>
        <end position="55"/>
    </location>
</feature>
<dbReference type="Proteomes" id="UP000799302">
    <property type="component" value="Unassembled WGS sequence"/>
</dbReference>
<gene>
    <name evidence="2" type="ORF">BT63DRAFT_457000</name>
</gene>
<evidence type="ECO:0000313" key="3">
    <source>
        <dbReference type="Proteomes" id="UP000799302"/>
    </source>
</evidence>
<feature type="compositionally biased region" description="Polar residues" evidence="1">
    <location>
        <begin position="19"/>
        <end position="37"/>
    </location>
</feature>
<sequence>MAPKQGTLKYVKPSQKTLNKWFSGQSVPKTPQPQQSKLKLKAKDSEDAETPEPIDEDVKSEAASAEVKGDVDMEDVPSSKVLKSEEGTSPKSE</sequence>